<keyword evidence="5" id="KW-0274">FAD</keyword>
<evidence type="ECO:0000256" key="5">
    <source>
        <dbReference type="ARBA" id="ARBA00022827"/>
    </source>
</evidence>
<dbReference type="InterPro" id="IPR036318">
    <property type="entry name" value="FAD-bd_PCMH-like_sf"/>
</dbReference>
<evidence type="ECO:0000256" key="3">
    <source>
        <dbReference type="ARBA" id="ARBA00022630"/>
    </source>
</evidence>
<dbReference type="GO" id="GO:0071949">
    <property type="term" value="F:FAD binding"/>
    <property type="evidence" value="ECO:0007669"/>
    <property type="project" value="InterPro"/>
</dbReference>
<evidence type="ECO:0000256" key="1">
    <source>
        <dbReference type="ARBA" id="ARBA00001974"/>
    </source>
</evidence>
<comment type="similarity">
    <text evidence="2">Belongs to the oxygen-dependent FAD-linked oxidoreductase family.</text>
</comment>
<dbReference type="EMBL" id="JAQIZT010000001">
    <property type="protein sequence ID" value="KAJ7015330.1"/>
    <property type="molecule type" value="Genomic_DNA"/>
</dbReference>
<dbReference type="FunFam" id="3.30.43.10:FF:000004">
    <property type="entry name" value="Berberine bridge enzyme-like 15"/>
    <property type="match status" value="2"/>
</dbReference>
<dbReference type="Pfam" id="PF01565">
    <property type="entry name" value="FAD_binding_4"/>
    <property type="match status" value="2"/>
</dbReference>
<evidence type="ECO:0000256" key="7">
    <source>
        <dbReference type="ARBA" id="ARBA00023157"/>
    </source>
</evidence>
<protein>
    <recommendedName>
        <fullName evidence="10">FAD-binding PCMH-type domain-containing protein</fullName>
    </recommendedName>
</protein>
<reference evidence="11 12" key="1">
    <citation type="journal article" date="2023" name="Mol. Ecol. Resour.">
        <title>Chromosome-level genome assembly of a triploid poplar Populus alba 'Berolinensis'.</title>
        <authorList>
            <person name="Chen S."/>
            <person name="Yu Y."/>
            <person name="Wang X."/>
            <person name="Wang S."/>
            <person name="Zhang T."/>
            <person name="Zhou Y."/>
            <person name="He R."/>
            <person name="Meng N."/>
            <person name="Wang Y."/>
            <person name="Liu W."/>
            <person name="Liu Z."/>
            <person name="Liu J."/>
            <person name="Guo Q."/>
            <person name="Huang H."/>
            <person name="Sederoff R.R."/>
            <person name="Wang G."/>
            <person name="Qu G."/>
            <person name="Chen S."/>
        </authorList>
    </citation>
    <scope>NUCLEOTIDE SEQUENCE [LARGE SCALE GENOMIC DNA]</scope>
    <source>
        <strain evidence="11">SC-2020</strain>
    </source>
</reference>
<dbReference type="Gene3D" id="3.40.462.20">
    <property type="match status" value="2"/>
</dbReference>
<name>A0AAD6RUD5_9ROSI</name>
<feature type="signal peptide" evidence="9">
    <location>
        <begin position="1"/>
        <end position="21"/>
    </location>
</feature>
<comment type="cofactor">
    <cofactor evidence="1">
        <name>FAD</name>
        <dbReference type="ChEBI" id="CHEBI:57692"/>
    </cofactor>
</comment>
<dbReference type="InterPro" id="IPR016166">
    <property type="entry name" value="FAD-bd_PCMH"/>
</dbReference>
<dbReference type="PROSITE" id="PS00862">
    <property type="entry name" value="OX2_COVAL_FAD"/>
    <property type="match status" value="1"/>
</dbReference>
<keyword evidence="3" id="KW-0285">Flavoprotein</keyword>
<dbReference type="GO" id="GO:1901696">
    <property type="term" value="P:cannabinoid biosynthetic process"/>
    <property type="evidence" value="ECO:0007669"/>
    <property type="project" value="UniProtKB-ARBA"/>
</dbReference>
<sequence>MAKPALLAFLVILIFNITSSSFSATADGDDSVYESFLQCLESNTNPQDEISKLVYSQSSASYTTVLRAYIRNARYNTSATPKPVVIVTPSQISHVQATVICTKKVGYQLKIRSGGHDYDGISYVSDMPFFVLDMFNLRSIEVNVNDESATVQAGATLGELYYKIWESSKVHGFPAGICPTVGVGGHLSGAGYGNMVRKYGLSVDHVVDAEIVDVNGKLLDRKAMGEDLFWAIRGGGGGSFGVIISYKIKLVSVPETVTVFRAERTLEQNATDVVYKWQLVAPQTSNDLFMRMLLQPVTRNGNQTIRASIVALYLGNSDSLVALLGKEFPELGLKKEDCNETSWIQSVMWWDESQNLGKSPDVLLDRNPNDANFLKRKSDYVQNPISKDGLEWLWKKMIEVGKTGLVFNPYGGRMNEIPASETPFPHRAGNLFKVQYSVNWEEAGSEADKNFMTQIRRLHSYMTPFVSKNPRSSYLNYRDLDIGVMEAGKDSFEQGSVYGYKYFNDNFDRLVKVKTAVDPENFFRNEQSIPTLPNVEHGSGLTAGGSTSRMRRLLLLLLVSLAQSANSSSAHEMFLQCFSSHMQHSRSYSEVILTKNSSAYSSVLQSSIRNFRFLNTSTLKPQFIITPFNEFEIQAAIVCAKKYDMQIRVRSGGHDYEGLSFLSYQEFVLIDLAELSSISVDIESETAWIGAGASIGELYYRIAEKSKVHGFPAGSCPTVGVGGHFSGGGLGTIFRKYGLAADNVIDARIVDANGRILDRESMGEDLFWAIRGGGGASFGVVFSWKVRLVSVPPTVTVFNIEKTLQQGASNLLHKWQNIGDKLHEDLFLHATIAVATSSSNGNKTIQVSFASLFLGRAEELLPVMQDSFPELGLTRENCSEMSWIQSVLYYGGFSPSDSLDVLLSRTAQFKGFFKGKSDYVKEPIPETGLEGLYKRLLEEETSMLILTPYGGRMSEISDSETPFPHRNGNIFEIQYIITWDVEEETEKNLKWMRKLYAYMAPYVSNSPRAAYLNYRDLDLGRNNHGNTSFAKASVWGLKYFKNNFKRLARVKTATDPSNFFRNEQSIPVLQRKRNLK</sequence>
<feature type="chain" id="PRO_5042288620" description="FAD-binding PCMH-type domain-containing protein" evidence="9">
    <location>
        <begin position="22"/>
        <end position="1076"/>
    </location>
</feature>
<dbReference type="PROSITE" id="PS51387">
    <property type="entry name" value="FAD_PCMH"/>
    <property type="match status" value="2"/>
</dbReference>
<proteinExistence type="inferred from homology"/>
<evidence type="ECO:0000313" key="12">
    <source>
        <dbReference type="Proteomes" id="UP001164929"/>
    </source>
</evidence>
<dbReference type="Pfam" id="PF08031">
    <property type="entry name" value="BBE"/>
    <property type="match status" value="2"/>
</dbReference>
<keyword evidence="6" id="KW-0560">Oxidoreductase</keyword>
<dbReference type="Gene3D" id="3.30.43.10">
    <property type="entry name" value="Uridine Diphospho-n-acetylenolpyruvylglucosamine Reductase, domain 2"/>
    <property type="match status" value="2"/>
</dbReference>
<accession>A0AAD6RUD5</accession>
<dbReference type="InterPro" id="IPR016167">
    <property type="entry name" value="FAD-bd_PCMH_sub1"/>
</dbReference>
<evidence type="ECO:0000256" key="8">
    <source>
        <dbReference type="ARBA" id="ARBA00023180"/>
    </source>
</evidence>
<evidence type="ECO:0000256" key="6">
    <source>
        <dbReference type="ARBA" id="ARBA00023002"/>
    </source>
</evidence>
<dbReference type="GO" id="GO:0016491">
    <property type="term" value="F:oxidoreductase activity"/>
    <property type="evidence" value="ECO:0007669"/>
    <property type="project" value="UniProtKB-KW"/>
</dbReference>
<dbReference type="InterPro" id="IPR006094">
    <property type="entry name" value="Oxid_FAD_bind_N"/>
</dbReference>
<dbReference type="Gene3D" id="3.30.465.10">
    <property type="match status" value="2"/>
</dbReference>
<keyword evidence="4 9" id="KW-0732">Signal</keyword>
<dbReference type="InterPro" id="IPR016169">
    <property type="entry name" value="FAD-bd_PCMH_sub2"/>
</dbReference>
<feature type="domain" description="FAD-binding PCMH-type" evidence="10">
    <location>
        <begin position="617"/>
        <end position="791"/>
    </location>
</feature>
<evidence type="ECO:0000256" key="4">
    <source>
        <dbReference type="ARBA" id="ARBA00022729"/>
    </source>
</evidence>
<dbReference type="PANTHER" id="PTHR32448">
    <property type="entry name" value="OS08G0158400 PROTEIN"/>
    <property type="match status" value="1"/>
</dbReference>
<organism evidence="11 12">
    <name type="scientific">Populus alba x Populus x berolinensis</name>
    <dbReference type="NCBI Taxonomy" id="444605"/>
    <lineage>
        <taxon>Eukaryota</taxon>
        <taxon>Viridiplantae</taxon>
        <taxon>Streptophyta</taxon>
        <taxon>Embryophyta</taxon>
        <taxon>Tracheophyta</taxon>
        <taxon>Spermatophyta</taxon>
        <taxon>Magnoliopsida</taxon>
        <taxon>eudicotyledons</taxon>
        <taxon>Gunneridae</taxon>
        <taxon>Pentapetalae</taxon>
        <taxon>rosids</taxon>
        <taxon>fabids</taxon>
        <taxon>Malpighiales</taxon>
        <taxon>Salicaceae</taxon>
        <taxon>Saliceae</taxon>
        <taxon>Populus</taxon>
    </lineage>
</organism>
<keyword evidence="12" id="KW-1185">Reference proteome</keyword>
<evidence type="ECO:0000259" key="10">
    <source>
        <dbReference type="PROSITE" id="PS51387"/>
    </source>
</evidence>
<evidence type="ECO:0000313" key="11">
    <source>
        <dbReference type="EMBL" id="KAJ7015330.1"/>
    </source>
</evidence>
<comment type="caution">
    <text evidence="11">The sequence shown here is derived from an EMBL/GenBank/DDBJ whole genome shotgun (WGS) entry which is preliminary data.</text>
</comment>
<feature type="domain" description="FAD-binding PCMH-type" evidence="10">
    <location>
        <begin position="79"/>
        <end position="253"/>
    </location>
</feature>
<dbReference type="Proteomes" id="UP001164929">
    <property type="component" value="Chromosome 1"/>
</dbReference>
<dbReference type="AlphaFoldDB" id="A0AAD6RUD5"/>
<keyword evidence="8" id="KW-0325">Glycoprotein</keyword>
<dbReference type="InterPro" id="IPR012951">
    <property type="entry name" value="BBE"/>
</dbReference>
<gene>
    <name evidence="11" type="ORF">NC653_004590</name>
</gene>
<evidence type="ECO:0000256" key="9">
    <source>
        <dbReference type="SAM" id="SignalP"/>
    </source>
</evidence>
<keyword evidence="7" id="KW-1015">Disulfide bond</keyword>
<dbReference type="InterPro" id="IPR006093">
    <property type="entry name" value="Oxy_OxRdtase_FAD_BS"/>
</dbReference>
<evidence type="ECO:0000256" key="2">
    <source>
        <dbReference type="ARBA" id="ARBA00005466"/>
    </source>
</evidence>
<dbReference type="SUPFAM" id="SSF56176">
    <property type="entry name" value="FAD-binding/transporter-associated domain-like"/>
    <property type="match status" value="2"/>
</dbReference>